<evidence type="ECO:0000313" key="2">
    <source>
        <dbReference type="Proteomes" id="UP000824120"/>
    </source>
</evidence>
<protein>
    <submittedName>
        <fullName evidence="1">Uncharacterized protein</fullName>
    </submittedName>
</protein>
<accession>A0A9J5X8T0</accession>
<name>A0A9J5X8T0_SOLCO</name>
<dbReference type="Proteomes" id="UP000824120">
    <property type="component" value="Chromosome 9"/>
</dbReference>
<sequence>MRDNEFDLSMGDVSSCLCLLTSKESPSVNLLMLHIISSFARDIFYAVIDLHLQKLKNCFDVVNSDLLLVYVQGSNKRFFNLKGVSDFAKVLVKSNLHQTWSLVYLLIKLTSSEPKEKRIDFFFLKGNKK</sequence>
<evidence type="ECO:0000313" key="1">
    <source>
        <dbReference type="EMBL" id="KAG5584683.1"/>
    </source>
</evidence>
<gene>
    <name evidence="1" type="ORF">H5410_045117</name>
</gene>
<keyword evidence="2" id="KW-1185">Reference proteome</keyword>
<dbReference type="AlphaFoldDB" id="A0A9J5X8T0"/>
<organism evidence="1 2">
    <name type="scientific">Solanum commersonii</name>
    <name type="common">Commerson's wild potato</name>
    <name type="synonym">Commerson's nightshade</name>
    <dbReference type="NCBI Taxonomy" id="4109"/>
    <lineage>
        <taxon>Eukaryota</taxon>
        <taxon>Viridiplantae</taxon>
        <taxon>Streptophyta</taxon>
        <taxon>Embryophyta</taxon>
        <taxon>Tracheophyta</taxon>
        <taxon>Spermatophyta</taxon>
        <taxon>Magnoliopsida</taxon>
        <taxon>eudicotyledons</taxon>
        <taxon>Gunneridae</taxon>
        <taxon>Pentapetalae</taxon>
        <taxon>asterids</taxon>
        <taxon>lamiids</taxon>
        <taxon>Solanales</taxon>
        <taxon>Solanaceae</taxon>
        <taxon>Solanoideae</taxon>
        <taxon>Solaneae</taxon>
        <taxon>Solanum</taxon>
    </lineage>
</organism>
<dbReference type="EMBL" id="JACXVP010000009">
    <property type="protein sequence ID" value="KAG5584683.1"/>
    <property type="molecule type" value="Genomic_DNA"/>
</dbReference>
<proteinExistence type="predicted"/>
<reference evidence="1 2" key="1">
    <citation type="submission" date="2020-09" db="EMBL/GenBank/DDBJ databases">
        <title>De no assembly of potato wild relative species, Solanum commersonii.</title>
        <authorList>
            <person name="Cho K."/>
        </authorList>
    </citation>
    <scope>NUCLEOTIDE SEQUENCE [LARGE SCALE GENOMIC DNA]</scope>
    <source>
        <strain evidence="1">LZ3.2</strain>
        <tissue evidence="1">Leaf</tissue>
    </source>
</reference>
<dbReference type="OrthoDB" id="6778351at2759"/>
<comment type="caution">
    <text evidence="1">The sequence shown here is derived from an EMBL/GenBank/DDBJ whole genome shotgun (WGS) entry which is preliminary data.</text>
</comment>